<evidence type="ECO:0000313" key="2">
    <source>
        <dbReference type="EMBL" id="MBF6302342.1"/>
    </source>
</evidence>
<dbReference type="Gene3D" id="3.40.50.12780">
    <property type="entry name" value="N-terminal domain of ligase-like"/>
    <property type="match status" value="1"/>
</dbReference>
<protein>
    <submittedName>
        <fullName evidence="2">AMP-binding protein</fullName>
    </submittedName>
</protein>
<gene>
    <name evidence="2" type="ORF">IU459_33100</name>
</gene>
<name>A0ABS0D2W2_9NOCA</name>
<dbReference type="RefSeq" id="WP_195133531.1">
    <property type="nucleotide sequence ID" value="NZ_JADLQX010000041.1"/>
</dbReference>
<reference evidence="2 3" key="1">
    <citation type="submission" date="2020-10" db="EMBL/GenBank/DDBJ databases">
        <title>Identification of Nocardia species via Next-generation sequencing and recognition of intraspecies genetic diversity.</title>
        <authorList>
            <person name="Li P."/>
            <person name="Li P."/>
            <person name="Lu B."/>
        </authorList>
    </citation>
    <scope>NUCLEOTIDE SEQUENCE [LARGE SCALE GENOMIC DNA]</scope>
    <source>
        <strain evidence="2 3">BJ06-0157</strain>
    </source>
</reference>
<dbReference type="InterPro" id="IPR050237">
    <property type="entry name" value="ATP-dep_AMP-bd_enzyme"/>
</dbReference>
<dbReference type="EMBL" id="JADLQX010000041">
    <property type="protein sequence ID" value="MBF6302342.1"/>
    <property type="molecule type" value="Genomic_DNA"/>
</dbReference>
<proteinExistence type="predicted"/>
<sequence length="301" mass="31629">MTLSTLLDRRAQAAPQAAALADDCNELNNRELLATVQRAAACLRAAGITNGDVVAVMLPATVDLVVSLFATWRLGATATLIDPSLSDAEAGYQIADAGSKVLIVAACPPDISSPVRVVMPARDFAAAQPDPTDAAWPGDGGPALITYVDSGNQAMLDHRNLEAMCQLVIRVFALSDADHSLSTLPMWQVSGIMVGALSPLVAGGRATMAGPLGPEGFADRIEHSRPTYLSAVPGNFAALSDLPGHLRTNNESVRFAICCMEHAGIELRTEFEHRCGIPLINGYGLSTVIARAHEIRVPATN</sequence>
<accession>A0ABS0D2W2</accession>
<evidence type="ECO:0000313" key="3">
    <source>
        <dbReference type="Proteomes" id="UP000702209"/>
    </source>
</evidence>
<dbReference type="SUPFAM" id="SSF56801">
    <property type="entry name" value="Acetyl-CoA synthetase-like"/>
    <property type="match status" value="1"/>
</dbReference>
<feature type="domain" description="AMP-dependent synthetase/ligase" evidence="1">
    <location>
        <begin position="7"/>
        <end position="109"/>
    </location>
</feature>
<dbReference type="PANTHER" id="PTHR43767">
    <property type="entry name" value="LONG-CHAIN-FATTY-ACID--COA LIGASE"/>
    <property type="match status" value="1"/>
</dbReference>
<dbReference type="InterPro" id="IPR000873">
    <property type="entry name" value="AMP-dep_synth/lig_dom"/>
</dbReference>
<feature type="domain" description="AMP-dependent synthetase/ligase" evidence="1">
    <location>
        <begin position="154"/>
        <end position="286"/>
    </location>
</feature>
<dbReference type="Proteomes" id="UP000702209">
    <property type="component" value="Unassembled WGS sequence"/>
</dbReference>
<dbReference type="Pfam" id="PF00501">
    <property type="entry name" value="AMP-binding"/>
    <property type="match status" value="2"/>
</dbReference>
<dbReference type="PANTHER" id="PTHR43767:SF1">
    <property type="entry name" value="NONRIBOSOMAL PEPTIDE SYNTHASE PES1 (EUROFUNG)-RELATED"/>
    <property type="match status" value="1"/>
</dbReference>
<evidence type="ECO:0000259" key="1">
    <source>
        <dbReference type="Pfam" id="PF00501"/>
    </source>
</evidence>
<comment type="caution">
    <text evidence="2">The sequence shown here is derived from an EMBL/GenBank/DDBJ whole genome shotgun (WGS) entry which is preliminary data.</text>
</comment>
<keyword evidence="3" id="KW-1185">Reference proteome</keyword>
<dbReference type="InterPro" id="IPR042099">
    <property type="entry name" value="ANL_N_sf"/>
</dbReference>
<organism evidence="2 3">
    <name type="scientific">Nocardia amamiensis</name>
    <dbReference type="NCBI Taxonomy" id="404578"/>
    <lineage>
        <taxon>Bacteria</taxon>
        <taxon>Bacillati</taxon>
        <taxon>Actinomycetota</taxon>
        <taxon>Actinomycetes</taxon>
        <taxon>Mycobacteriales</taxon>
        <taxon>Nocardiaceae</taxon>
        <taxon>Nocardia</taxon>
    </lineage>
</organism>